<dbReference type="AlphaFoldDB" id="A0A377J5M7"/>
<dbReference type="EMBL" id="UGHV01000001">
    <property type="protein sequence ID" value="STO97751.1"/>
    <property type="molecule type" value="Genomic_DNA"/>
</dbReference>
<gene>
    <name evidence="1" type="ORF">NCTC12410_01588</name>
</gene>
<dbReference type="EC" id="1.6.99.3" evidence="1"/>
<protein>
    <submittedName>
        <fullName evidence="1">Putative NADH dehydrogenase subunit F</fullName>
        <ecNumber evidence="1">1.6.99.3</ecNumber>
    </submittedName>
</protein>
<organism evidence="1 2">
    <name type="scientific">Helicobacter canis</name>
    <dbReference type="NCBI Taxonomy" id="29419"/>
    <lineage>
        <taxon>Bacteria</taxon>
        <taxon>Pseudomonadati</taxon>
        <taxon>Campylobacterota</taxon>
        <taxon>Epsilonproteobacteria</taxon>
        <taxon>Campylobacterales</taxon>
        <taxon>Helicobacteraceae</taxon>
        <taxon>Helicobacter</taxon>
    </lineage>
</organism>
<name>A0A377J5M7_9HELI</name>
<dbReference type="RefSeq" id="WP_115011969.1">
    <property type="nucleotide sequence ID" value="NZ_UGHV01000001.1"/>
</dbReference>
<dbReference type="GO" id="GO:0016491">
    <property type="term" value="F:oxidoreductase activity"/>
    <property type="evidence" value="ECO:0007669"/>
    <property type="project" value="UniProtKB-KW"/>
</dbReference>
<evidence type="ECO:0000313" key="1">
    <source>
        <dbReference type="EMBL" id="STO97751.1"/>
    </source>
</evidence>
<evidence type="ECO:0000313" key="2">
    <source>
        <dbReference type="Proteomes" id="UP000254841"/>
    </source>
</evidence>
<dbReference type="Proteomes" id="UP000254841">
    <property type="component" value="Unassembled WGS sequence"/>
</dbReference>
<accession>A0A377J5M7</accession>
<dbReference type="OrthoDB" id="5326713at2"/>
<proteinExistence type="predicted"/>
<reference evidence="1 2" key="1">
    <citation type="submission" date="2018-06" db="EMBL/GenBank/DDBJ databases">
        <authorList>
            <consortium name="Pathogen Informatics"/>
            <person name="Doyle S."/>
        </authorList>
    </citation>
    <scope>NUCLEOTIDE SEQUENCE [LARGE SCALE GENOMIC DNA]</scope>
    <source>
        <strain evidence="1 2">NCTC12410</strain>
    </source>
</reference>
<keyword evidence="1" id="KW-0560">Oxidoreductase</keyword>
<sequence>MSNATHAVSKSEIARLGATPSTQAMRNPAIIEQDTGVSQLLRQSDVVLVLGVGAFEFGELVEGLDIVCAVIGLHPFVDSRVGDMRQYRYEVGAELGVAALLCQSLIAQAKLPIQVREFFDSLDLGHIAAESALAEEELAEIVCSVQQAKSPMIIVGESFRRHAFAPLIHKLLAMIGTYCAIDMLCASDVGLRMLAYDKNVDSRAFAPILHALEELPESNGALVYLSLLDGRDLAQPVLYATPAFLRLAHLQDKEQVRLLVDSTQVECVAQQVSYLQGATAVLKGWRGAKIYPFIKARFARNGGYNG</sequence>